<gene>
    <name evidence="1" type="ORF">Amac_010240</name>
</gene>
<evidence type="ECO:0000313" key="1">
    <source>
        <dbReference type="EMBL" id="GES07429.1"/>
    </source>
</evidence>
<name>A0A5M3WGL7_9ACTN</name>
<dbReference type="Proteomes" id="UP000331127">
    <property type="component" value="Unassembled WGS sequence"/>
</dbReference>
<dbReference type="OrthoDB" id="3543263at2"/>
<sequence length="90" mass="10345">MPPALQTTQWATRADAAQRLGKARGTIASWITRYGVRKRKNRDDVMVYDYDDLAIIEWFIRIDWYGQTGEQIPATPAERARVHADTLAHT</sequence>
<dbReference type="AlphaFoldDB" id="A0A5M3WGL7"/>
<comment type="caution">
    <text evidence="1">The sequence shown here is derived from an EMBL/GenBank/DDBJ whole genome shotgun (WGS) entry which is preliminary data.</text>
</comment>
<organism evidence="1 2">
    <name type="scientific">Acrocarpospora macrocephala</name>
    <dbReference type="NCBI Taxonomy" id="150177"/>
    <lineage>
        <taxon>Bacteria</taxon>
        <taxon>Bacillati</taxon>
        <taxon>Actinomycetota</taxon>
        <taxon>Actinomycetes</taxon>
        <taxon>Streptosporangiales</taxon>
        <taxon>Streptosporangiaceae</taxon>
        <taxon>Acrocarpospora</taxon>
    </lineage>
</organism>
<dbReference type="RefSeq" id="WP_155353137.1">
    <property type="nucleotide sequence ID" value="NZ_BAAAHL010000012.1"/>
</dbReference>
<dbReference type="EMBL" id="BLAE01000006">
    <property type="protein sequence ID" value="GES07429.1"/>
    <property type="molecule type" value="Genomic_DNA"/>
</dbReference>
<proteinExistence type="predicted"/>
<protein>
    <recommendedName>
        <fullName evidence="3">HTH merR-type domain-containing protein</fullName>
    </recommendedName>
</protein>
<evidence type="ECO:0008006" key="3">
    <source>
        <dbReference type="Google" id="ProtNLM"/>
    </source>
</evidence>
<accession>A0A5M3WGL7</accession>
<reference evidence="1 2" key="1">
    <citation type="submission" date="2019-10" db="EMBL/GenBank/DDBJ databases">
        <title>Whole genome shotgun sequence of Acrocarpospora macrocephala NBRC 16266.</title>
        <authorList>
            <person name="Ichikawa N."/>
            <person name="Kimura A."/>
            <person name="Kitahashi Y."/>
            <person name="Komaki H."/>
            <person name="Oguchi A."/>
        </authorList>
    </citation>
    <scope>NUCLEOTIDE SEQUENCE [LARGE SCALE GENOMIC DNA]</scope>
    <source>
        <strain evidence="1 2">NBRC 16266</strain>
    </source>
</reference>
<keyword evidence="2" id="KW-1185">Reference proteome</keyword>
<evidence type="ECO:0000313" key="2">
    <source>
        <dbReference type="Proteomes" id="UP000331127"/>
    </source>
</evidence>